<comment type="caution">
    <text evidence="1">The sequence shown here is derived from an EMBL/GenBank/DDBJ whole genome shotgun (WGS) entry which is preliminary data.</text>
</comment>
<dbReference type="Proteomes" id="UP001234297">
    <property type="component" value="Chromosome 7"/>
</dbReference>
<accession>A0ACC2LCI5</accession>
<evidence type="ECO:0000313" key="2">
    <source>
        <dbReference type="Proteomes" id="UP001234297"/>
    </source>
</evidence>
<reference evidence="1 2" key="1">
    <citation type="journal article" date="2022" name="Hortic Res">
        <title>A haplotype resolved chromosomal level avocado genome allows analysis of novel avocado genes.</title>
        <authorList>
            <person name="Nath O."/>
            <person name="Fletcher S.J."/>
            <person name="Hayward A."/>
            <person name="Shaw L.M."/>
            <person name="Masouleh A.K."/>
            <person name="Furtado A."/>
            <person name="Henry R.J."/>
            <person name="Mitter N."/>
        </authorList>
    </citation>
    <scope>NUCLEOTIDE SEQUENCE [LARGE SCALE GENOMIC DNA]</scope>
    <source>
        <strain evidence="2">cv. Hass</strain>
    </source>
</reference>
<dbReference type="EMBL" id="CM056815">
    <property type="protein sequence ID" value="KAJ8630873.1"/>
    <property type="molecule type" value="Genomic_DNA"/>
</dbReference>
<proteinExistence type="predicted"/>
<sequence>MGLVSSHGCGVESALRRLIVGGCEIRAISLEDLKMEGFDEEARSHAFNQLTCKVVFLVPCGSGTTGGTGDGDDDDYFEFNED</sequence>
<protein>
    <submittedName>
        <fullName evidence="1">Uncharacterized protein</fullName>
    </submittedName>
</protein>
<keyword evidence="2" id="KW-1185">Reference proteome</keyword>
<organism evidence="1 2">
    <name type="scientific">Persea americana</name>
    <name type="common">Avocado</name>
    <dbReference type="NCBI Taxonomy" id="3435"/>
    <lineage>
        <taxon>Eukaryota</taxon>
        <taxon>Viridiplantae</taxon>
        <taxon>Streptophyta</taxon>
        <taxon>Embryophyta</taxon>
        <taxon>Tracheophyta</taxon>
        <taxon>Spermatophyta</taxon>
        <taxon>Magnoliopsida</taxon>
        <taxon>Magnoliidae</taxon>
        <taxon>Laurales</taxon>
        <taxon>Lauraceae</taxon>
        <taxon>Persea</taxon>
    </lineage>
</organism>
<name>A0ACC2LCI5_PERAE</name>
<evidence type="ECO:0000313" key="1">
    <source>
        <dbReference type="EMBL" id="KAJ8630873.1"/>
    </source>
</evidence>
<gene>
    <name evidence="1" type="ORF">MRB53_024196</name>
</gene>